<evidence type="ECO:0000313" key="13">
    <source>
        <dbReference type="EMBL" id="OYD25660.1"/>
    </source>
</evidence>
<gene>
    <name evidence="13" type="ORF">B6S09_02090</name>
    <name evidence="14" type="ORF">LY04_02779</name>
</gene>
<keyword evidence="9" id="KW-0625">Polysaccharide transport</keyword>
<organism evidence="13 15">
    <name type="scientific">Oceanimonas baumannii</name>
    <dbReference type="NCBI Taxonomy" id="129578"/>
    <lineage>
        <taxon>Bacteria</taxon>
        <taxon>Pseudomonadati</taxon>
        <taxon>Pseudomonadota</taxon>
        <taxon>Gammaproteobacteria</taxon>
        <taxon>Aeromonadales</taxon>
        <taxon>Aeromonadaceae</taxon>
        <taxon>Oceanimonas</taxon>
    </lineage>
</organism>
<evidence type="ECO:0000256" key="11">
    <source>
        <dbReference type="RuleBase" id="RU361157"/>
    </source>
</evidence>
<accession>A0A235CM87</accession>
<proteinExistence type="inferred from homology"/>
<evidence type="ECO:0000313" key="16">
    <source>
        <dbReference type="Proteomes" id="UP000295058"/>
    </source>
</evidence>
<feature type="transmembrane region" description="Helical" evidence="11">
    <location>
        <begin position="32"/>
        <end position="54"/>
    </location>
</feature>
<evidence type="ECO:0000256" key="8">
    <source>
        <dbReference type="ARBA" id="ARBA00022989"/>
    </source>
</evidence>
<dbReference type="GO" id="GO:0015920">
    <property type="term" value="P:lipopolysaccharide transport"/>
    <property type="evidence" value="ECO:0007669"/>
    <property type="project" value="TreeGrafter"/>
</dbReference>
<evidence type="ECO:0000256" key="2">
    <source>
        <dbReference type="ARBA" id="ARBA00007783"/>
    </source>
</evidence>
<dbReference type="EMBL" id="SODO01000012">
    <property type="protein sequence ID" value="TDW56974.1"/>
    <property type="molecule type" value="Genomic_DNA"/>
</dbReference>
<keyword evidence="7" id="KW-0972">Capsule biogenesis/degradation</keyword>
<evidence type="ECO:0000256" key="5">
    <source>
        <dbReference type="ARBA" id="ARBA00022597"/>
    </source>
</evidence>
<evidence type="ECO:0000256" key="3">
    <source>
        <dbReference type="ARBA" id="ARBA00022448"/>
    </source>
</evidence>
<evidence type="ECO:0000256" key="4">
    <source>
        <dbReference type="ARBA" id="ARBA00022475"/>
    </source>
</evidence>
<evidence type="ECO:0000313" key="15">
    <source>
        <dbReference type="Proteomes" id="UP000243640"/>
    </source>
</evidence>
<dbReference type="AlphaFoldDB" id="A0A235CM87"/>
<dbReference type="PROSITE" id="PS51012">
    <property type="entry name" value="ABC_TM2"/>
    <property type="match status" value="1"/>
</dbReference>
<keyword evidence="4 11" id="KW-1003">Cell membrane</keyword>
<dbReference type="Proteomes" id="UP000295058">
    <property type="component" value="Unassembled WGS sequence"/>
</dbReference>
<keyword evidence="16" id="KW-1185">Reference proteome</keyword>
<keyword evidence="3 11" id="KW-0813">Transport</keyword>
<evidence type="ECO:0000313" key="14">
    <source>
        <dbReference type="EMBL" id="TDW56974.1"/>
    </source>
</evidence>
<dbReference type="PANTHER" id="PTHR30413">
    <property type="entry name" value="INNER MEMBRANE TRANSPORT PERMEASE"/>
    <property type="match status" value="1"/>
</dbReference>
<dbReference type="PIRSF" id="PIRSF006648">
    <property type="entry name" value="DrrB"/>
    <property type="match status" value="1"/>
</dbReference>
<dbReference type="InterPro" id="IPR013525">
    <property type="entry name" value="ABC2_TM"/>
</dbReference>
<name>A0A235CM87_9GAMM</name>
<evidence type="ECO:0000256" key="9">
    <source>
        <dbReference type="ARBA" id="ARBA00023047"/>
    </source>
</evidence>
<feature type="transmembrane region" description="Helical" evidence="11">
    <location>
        <begin position="114"/>
        <end position="135"/>
    </location>
</feature>
<dbReference type="EMBL" id="NQJF01000002">
    <property type="protein sequence ID" value="OYD25660.1"/>
    <property type="molecule type" value="Genomic_DNA"/>
</dbReference>
<comment type="subcellular location">
    <subcellularLocation>
        <location evidence="11">Cell inner membrane</location>
        <topology evidence="11">Multi-pass membrane protein</topology>
    </subcellularLocation>
    <subcellularLocation>
        <location evidence="1">Cell membrane</location>
        <topology evidence="1">Multi-pass membrane protein</topology>
    </subcellularLocation>
</comment>
<dbReference type="InterPro" id="IPR047817">
    <property type="entry name" value="ABC2_TM_bact-type"/>
</dbReference>
<protein>
    <recommendedName>
        <fullName evidence="11">Transport permease protein</fullName>
    </recommendedName>
</protein>
<dbReference type="GO" id="GO:0043190">
    <property type="term" value="C:ATP-binding cassette (ABC) transporter complex"/>
    <property type="evidence" value="ECO:0007669"/>
    <property type="project" value="InterPro"/>
</dbReference>
<evidence type="ECO:0000256" key="1">
    <source>
        <dbReference type="ARBA" id="ARBA00004651"/>
    </source>
</evidence>
<feature type="transmembrane region" description="Helical" evidence="11">
    <location>
        <begin position="147"/>
        <end position="172"/>
    </location>
</feature>
<dbReference type="Proteomes" id="UP000243640">
    <property type="component" value="Unassembled WGS sequence"/>
</dbReference>
<dbReference type="InterPro" id="IPR000412">
    <property type="entry name" value="ABC_2_transport"/>
</dbReference>
<dbReference type="Pfam" id="PF01061">
    <property type="entry name" value="ABC2_membrane"/>
    <property type="match status" value="1"/>
</dbReference>
<evidence type="ECO:0000256" key="6">
    <source>
        <dbReference type="ARBA" id="ARBA00022692"/>
    </source>
</evidence>
<dbReference type="PRINTS" id="PR00164">
    <property type="entry name" value="ABC2TRNSPORT"/>
</dbReference>
<dbReference type="GO" id="GO:0140359">
    <property type="term" value="F:ABC-type transporter activity"/>
    <property type="evidence" value="ECO:0007669"/>
    <property type="project" value="InterPro"/>
</dbReference>
<dbReference type="PANTHER" id="PTHR30413:SF10">
    <property type="entry name" value="CAPSULE POLYSACCHARIDE EXPORT INNER-MEMBRANE PROTEIN CTRC"/>
    <property type="match status" value="1"/>
</dbReference>
<feature type="transmembrane region" description="Helical" evidence="11">
    <location>
        <begin position="66"/>
        <end position="93"/>
    </location>
</feature>
<evidence type="ECO:0000256" key="7">
    <source>
        <dbReference type="ARBA" id="ARBA00022903"/>
    </source>
</evidence>
<keyword evidence="10 11" id="KW-0472">Membrane</keyword>
<feature type="transmembrane region" description="Helical" evidence="11">
    <location>
        <begin position="179"/>
        <end position="197"/>
    </location>
</feature>
<reference evidence="13 15" key="1">
    <citation type="submission" date="2017-08" db="EMBL/GenBank/DDBJ databases">
        <title>Draft Genome Sequence of the Marine Bacterium Oceanimonas baumannii ATCC 700832.</title>
        <authorList>
            <person name="Mcclelland W.D."/>
            <person name="Brennan M.A."/>
            <person name="Trachtenberg A.M."/>
            <person name="Maclea K.S."/>
        </authorList>
    </citation>
    <scope>NUCLEOTIDE SEQUENCE [LARGE SCALE GENOMIC DNA]</scope>
    <source>
        <strain evidence="13 15">ATCC 700832</strain>
    </source>
</reference>
<sequence length="263" mass="28607">MGFDGVKQKASVLHSLVVRELHSRFKGTTLGFLWTILNPLMMLAIYSTVFVLVFKAKWLLPDGGTANYGLMLFVGILCHICLTDVISSAGVIIRSNTNLVKKVIFPVELLPLSCVLVACVNLLIGLALVCVYALFTGAELSLLSIGYMLLAVFIYFFTLAAFAFLLATLGVFLKDVAQITPVLGMVLLFTSTVFFSVETAPDGLATFLYLNPISSVADTIRAGFTGQSVMVEHLAVQFGCSLLALVLFYVFFKKMKAVFADLL</sequence>
<keyword evidence="5" id="KW-0762">Sugar transport</keyword>
<comment type="similarity">
    <text evidence="2 11">Belongs to the ABC-2 integral membrane protein family.</text>
</comment>
<comment type="caution">
    <text evidence="13">The sequence shown here is derived from an EMBL/GenBank/DDBJ whole genome shotgun (WGS) entry which is preliminary data.</text>
</comment>
<feature type="transmembrane region" description="Helical" evidence="11">
    <location>
        <begin position="234"/>
        <end position="252"/>
    </location>
</feature>
<keyword evidence="6 11" id="KW-0812">Transmembrane</keyword>
<evidence type="ECO:0000256" key="10">
    <source>
        <dbReference type="ARBA" id="ARBA00023136"/>
    </source>
</evidence>
<keyword evidence="8 11" id="KW-1133">Transmembrane helix</keyword>
<reference evidence="14 16" key="2">
    <citation type="submission" date="2019-03" db="EMBL/GenBank/DDBJ databases">
        <title>Genomic Encyclopedia of Archaeal and Bacterial Type Strains, Phase II (KMG-II): from individual species to whole genera.</title>
        <authorList>
            <person name="Goeker M."/>
        </authorList>
    </citation>
    <scope>NUCLEOTIDE SEQUENCE [LARGE SCALE GENOMIC DNA]</scope>
    <source>
        <strain evidence="14 16">DSM 15594</strain>
    </source>
</reference>
<feature type="domain" description="ABC transmembrane type-2" evidence="12">
    <location>
        <begin position="30"/>
        <end position="255"/>
    </location>
</feature>
<evidence type="ECO:0000259" key="12">
    <source>
        <dbReference type="PROSITE" id="PS51012"/>
    </source>
</evidence>
<dbReference type="GO" id="GO:0015774">
    <property type="term" value="P:polysaccharide transport"/>
    <property type="evidence" value="ECO:0007669"/>
    <property type="project" value="UniProtKB-KW"/>
</dbReference>